<sequence>MFGTIFNYFGTHAVPCSVDLLNDAAKDYARRYYCHAENYVHMELDGNVFDGKSLPRGPAMCYLVKFIEEILGFKNSPDGKYQFGTNGQRLSKPMVKMAPLVGFNNNFQPEEYMRSLTVVQKILALGEDLEPRRREAADRPAVWDGRGSWECTRPVVVLRYGEEEEVLERTVVPHQPHV</sequence>
<dbReference type="Proteomes" id="UP000002488">
    <property type="component" value="Unassembled WGS sequence"/>
</dbReference>
<gene>
    <name evidence="1" type="ORF">GL50581_3116</name>
</gene>
<comment type="caution">
    <text evidence="1">The sequence shown here is derived from an EMBL/GenBank/DDBJ whole genome shotgun (WGS) entry which is preliminary data.</text>
</comment>
<proteinExistence type="predicted"/>
<evidence type="ECO:0000313" key="2">
    <source>
        <dbReference type="Proteomes" id="UP000002488"/>
    </source>
</evidence>
<dbReference type="VEuPathDB" id="GiardiaDB:GL50581_3116"/>
<accession>C6LWF8</accession>
<dbReference type="EMBL" id="ACGJ01002567">
    <property type="protein sequence ID" value="EES99648.1"/>
    <property type="molecule type" value="Genomic_DNA"/>
</dbReference>
<evidence type="ECO:0000313" key="1">
    <source>
        <dbReference type="EMBL" id="EES99648.1"/>
    </source>
</evidence>
<name>C6LWF8_GIAIB</name>
<organism evidence="1 2">
    <name type="scientific">Giardia intestinalis (strain ATCC 50581 / GS clone H7)</name>
    <name type="common">Giardia lamblia</name>
    <dbReference type="NCBI Taxonomy" id="598745"/>
    <lineage>
        <taxon>Eukaryota</taxon>
        <taxon>Metamonada</taxon>
        <taxon>Diplomonadida</taxon>
        <taxon>Hexamitidae</taxon>
        <taxon>Giardiinae</taxon>
        <taxon>Giardia</taxon>
    </lineage>
</organism>
<protein>
    <submittedName>
        <fullName evidence="1">Uncharacterized protein</fullName>
    </submittedName>
</protein>
<dbReference type="AlphaFoldDB" id="C6LWF8"/>
<reference evidence="1 2" key="1">
    <citation type="journal article" date="2009" name="PLoS Pathog.">
        <title>Draft genome sequencing of giardia intestinalis assemblage B isolate GS: is human giardiasis caused by two different species?</title>
        <authorList>
            <person name="Franzen O."/>
            <person name="Jerlstrom-Hultqvist J."/>
            <person name="Castro E."/>
            <person name="Sherwood E."/>
            <person name="Ankarklev J."/>
            <person name="Reiner D.S."/>
            <person name="Palm D."/>
            <person name="Andersson J.O."/>
            <person name="Andersson B."/>
            <person name="Svard S.G."/>
        </authorList>
    </citation>
    <scope>NUCLEOTIDE SEQUENCE [LARGE SCALE GENOMIC DNA]</scope>
    <source>
        <strain evidence="2">ATCC 50581 / GS clone H7</strain>
    </source>
</reference>